<dbReference type="AlphaFoldDB" id="A0A2Z6MKS1"/>
<evidence type="ECO:0000313" key="2">
    <source>
        <dbReference type="Proteomes" id="UP000242715"/>
    </source>
</evidence>
<dbReference type="EMBL" id="DF973518">
    <property type="protein sequence ID" value="GAU33166.1"/>
    <property type="molecule type" value="Genomic_DNA"/>
</dbReference>
<sequence>MEHYKAIIDDCLCISPSELVRTRTLSSHVSMEEDPHQQLLLLAWIWRCRPPKMECCIHIQWLKKNATAKSKASNEILKLFPEAILYLESSSNRKEVLTALEESSATIALMVVVTCIVHRIVSKFVSRLITSSQVFPAWEWYKRCVI</sequence>
<dbReference type="Proteomes" id="UP000242715">
    <property type="component" value="Unassembled WGS sequence"/>
</dbReference>
<reference evidence="2" key="1">
    <citation type="journal article" date="2017" name="Front. Plant Sci.">
        <title>Climate Clever Clovers: New Paradigm to Reduce the Environmental Footprint of Ruminants by Breeding Low Methanogenic Forages Utilizing Haplotype Variation.</title>
        <authorList>
            <person name="Kaur P."/>
            <person name="Appels R."/>
            <person name="Bayer P.E."/>
            <person name="Keeble-Gagnere G."/>
            <person name="Wang J."/>
            <person name="Hirakawa H."/>
            <person name="Shirasawa K."/>
            <person name="Vercoe P."/>
            <person name="Stefanova K."/>
            <person name="Durmic Z."/>
            <person name="Nichols P."/>
            <person name="Revell C."/>
            <person name="Isobe S.N."/>
            <person name="Edwards D."/>
            <person name="Erskine W."/>
        </authorList>
    </citation>
    <scope>NUCLEOTIDE SEQUENCE [LARGE SCALE GENOMIC DNA]</scope>
    <source>
        <strain evidence="2">cv. Daliak</strain>
    </source>
</reference>
<gene>
    <name evidence="1" type="ORF">TSUD_206250</name>
</gene>
<evidence type="ECO:0000313" key="1">
    <source>
        <dbReference type="EMBL" id="GAU33166.1"/>
    </source>
</evidence>
<accession>A0A2Z6MKS1</accession>
<protein>
    <submittedName>
        <fullName evidence="1">Uncharacterized protein</fullName>
    </submittedName>
</protein>
<organism evidence="1 2">
    <name type="scientific">Trifolium subterraneum</name>
    <name type="common">Subterranean clover</name>
    <dbReference type="NCBI Taxonomy" id="3900"/>
    <lineage>
        <taxon>Eukaryota</taxon>
        <taxon>Viridiplantae</taxon>
        <taxon>Streptophyta</taxon>
        <taxon>Embryophyta</taxon>
        <taxon>Tracheophyta</taxon>
        <taxon>Spermatophyta</taxon>
        <taxon>Magnoliopsida</taxon>
        <taxon>eudicotyledons</taxon>
        <taxon>Gunneridae</taxon>
        <taxon>Pentapetalae</taxon>
        <taxon>rosids</taxon>
        <taxon>fabids</taxon>
        <taxon>Fabales</taxon>
        <taxon>Fabaceae</taxon>
        <taxon>Papilionoideae</taxon>
        <taxon>50 kb inversion clade</taxon>
        <taxon>NPAAA clade</taxon>
        <taxon>Hologalegina</taxon>
        <taxon>IRL clade</taxon>
        <taxon>Trifolieae</taxon>
        <taxon>Trifolium</taxon>
    </lineage>
</organism>
<name>A0A2Z6MKS1_TRISU</name>
<keyword evidence="2" id="KW-1185">Reference proteome</keyword>
<proteinExistence type="predicted"/>